<keyword evidence="11" id="KW-1185">Reference proteome</keyword>
<dbReference type="EMBL" id="CM002876">
    <property type="protein sequence ID" value="KFK27453.1"/>
    <property type="molecule type" value="Genomic_DNA"/>
</dbReference>
<dbReference type="AlphaFoldDB" id="A0A087GC51"/>
<evidence type="ECO:0000313" key="10">
    <source>
        <dbReference type="EMBL" id="KFK27453.1"/>
    </source>
</evidence>
<evidence type="ECO:0000256" key="6">
    <source>
        <dbReference type="ARBA" id="ARBA00022840"/>
    </source>
</evidence>
<dbReference type="GO" id="GO:0004674">
    <property type="term" value="F:protein serine/threonine kinase activity"/>
    <property type="evidence" value="ECO:0007669"/>
    <property type="project" value="UniProtKB-KW"/>
</dbReference>
<dbReference type="GO" id="GO:0005524">
    <property type="term" value="F:ATP binding"/>
    <property type="evidence" value="ECO:0007669"/>
    <property type="project" value="UniProtKB-KW"/>
</dbReference>
<comment type="catalytic activity">
    <reaction evidence="7">
        <text>L-threonyl-[protein] + ATP = O-phospho-L-threonyl-[protein] + ADP + H(+)</text>
        <dbReference type="Rhea" id="RHEA:46608"/>
        <dbReference type="Rhea" id="RHEA-COMP:11060"/>
        <dbReference type="Rhea" id="RHEA-COMP:11605"/>
        <dbReference type="ChEBI" id="CHEBI:15378"/>
        <dbReference type="ChEBI" id="CHEBI:30013"/>
        <dbReference type="ChEBI" id="CHEBI:30616"/>
        <dbReference type="ChEBI" id="CHEBI:61977"/>
        <dbReference type="ChEBI" id="CHEBI:456216"/>
        <dbReference type="EC" id="2.7.11.1"/>
    </reaction>
</comment>
<dbReference type="OrthoDB" id="4062651at2759"/>
<proteinExistence type="predicted"/>
<dbReference type="FunFam" id="1.10.510.10:FF:001023">
    <property type="entry name" value="Os07g0541700 protein"/>
    <property type="match status" value="1"/>
</dbReference>
<evidence type="ECO:0000256" key="2">
    <source>
        <dbReference type="ARBA" id="ARBA00022527"/>
    </source>
</evidence>
<keyword evidence="4" id="KW-0547">Nucleotide-binding</keyword>
<dbReference type="Gene3D" id="1.10.510.10">
    <property type="entry name" value="Transferase(Phosphotransferase) domain 1"/>
    <property type="match status" value="1"/>
</dbReference>
<evidence type="ECO:0000256" key="1">
    <source>
        <dbReference type="ARBA" id="ARBA00012513"/>
    </source>
</evidence>
<protein>
    <recommendedName>
        <fullName evidence="1">non-specific serine/threonine protein kinase</fullName>
        <ecNumber evidence="1">2.7.11.1</ecNumber>
    </recommendedName>
</protein>
<evidence type="ECO:0000259" key="9">
    <source>
        <dbReference type="PROSITE" id="PS50011"/>
    </source>
</evidence>
<dbReference type="EC" id="2.7.11.1" evidence="1"/>
<dbReference type="Pfam" id="PF00069">
    <property type="entry name" value="Pkinase"/>
    <property type="match status" value="1"/>
</dbReference>
<dbReference type="InterPro" id="IPR000719">
    <property type="entry name" value="Prot_kinase_dom"/>
</dbReference>
<dbReference type="PANTHER" id="PTHR27006">
    <property type="entry name" value="PROMASTIGOTE SURFACE ANTIGEN PROTEIN PSA"/>
    <property type="match status" value="1"/>
</dbReference>
<evidence type="ECO:0000313" key="11">
    <source>
        <dbReference type="Proteomes" id="UP000029120"/>
    </source>
</evidence>
<reference evidence="11" key="1">
    <citation type="journal article" date="2015" name="Nat. Plants">
        <title>Genome expansion of Arabis alpina linked with retrotransposition and reduced symmetric DNA methylation.</title>
        <authorList>
            <person name="Willing E.M."/>
            <person name="Rawat V."/>
            <person name="Mandakova T."/>
            <person name="Maumus F."/>
            <person name="James G.V."/>
            <person name="Nordstroem K.J."/>
            <person name="Becker C."/>
            <person name="Warthmann N."/>
            <person name="Chica C."/>
            <person name="Szarzynska B."/>
            <person name="Zytnicki M."/>
            <person name="Albani M.C."/>
            <person name="Kiefer C."/>
            <person name="Bergonzi S."/>
            <person name="Castaings L."/>
            <person name="Mateos J.L."/>
            <person name="Berns M.C."/>
            <person name="Bujdoso N."/>
            <person name="Piofczyk T."/>
            <person name="de Lorenzo L."/>
            <person name="Barrero-Sicilia C."/>
            <person name="Mateos I."/>
            <person name="Piednoel M."/>
            <person name="Hagmann J."/>
            <person name="Chen-Min-Tao R."/>
            <person name="Iglesias-Fernandez R."/>
            <person name="Schuster S.C."/>
            <person name="Alonso-Blanco C."/>
            <person name="Roudier F."/>
            <person name="Carbonero P."/>
            <person name="Paz-Ares J."/>
            <person name="Davis S.J."/>
            <person name="Pecinka A."/>
            <person name="Quesneville H."/>
            <person name="Colot V."/>
            <person name="Lysak M.A."/>
            <person name="Weigel D."/>
            <person name="Coupland G."/>
            <person name="Schneeberger K."/>
        </authorList>
    </citation>
    <scope>NUCLEOTIDE SEQUENCE [LARGE SCALE GENOMIC DNA]</scope>
    <source>
        <strain evidence="11">cv. Pajares</strain>
    </source>
</reference>
<gene>
    <name evidence="10" type="ordered locus">AALP_Aa8g384600</name>
</gene>
<dbReference type="eggNOG" id="KOG1187">
    <property type="taxonomic scope" value="Eukaryota"/>
</dbReference>
<keyword evidence="2" id="KW-0723">Serine/threonine-protein kinase</keyword>
<dbReference type="PROSITE" id="PS50011">
    <property type="entry name" value="PROTEIN_KINASE_DOM"/>
    <property type="match status" value="1"/>
</dbReference>
<dbReference type="PANTHER" id="PTHR27006:SF625">
    <property type="entry name" value="PROTEIN KINASE DOMAIN-CONTAINING PROTEIN"/>
    <property type="match status" value="1"/>
</dbReference>
<dbReference type="Proteomes" id="UP000029120">
    <property type="component" value="Chromosome 8"/>
</dbReference>
<evidence type="ECO:0000256" key="7">
    <source>
        <dbReference type="ARBA" id="ARBA00047899"/>
    </source>
</evidence>
<dbReference type="SUPFAM" id="SSF56112">
    <property type="entry name" value="Protein kinase-like (PK-like)"/>
    <property type="match status" value="1"/>
</dbReference>
<comment type="catalytic activity">
    <reaction evidence="8">
        <text>L-seryl-[protein] + ATP = O-phospho-L-seryl-[protein] + ADP + H(+)</text>
        <dbReference type="Rhea" id="RHEA:17989"/>
        <dbReference type="Rhea" id="RHEA-COMP:9863"/>
        <dbReference type="Rhea" id="RHEA-COMP:11604"/>
        <dbReference type="ChEBI" id="CHEBI:15378"/>
        <dbReference type="ChEBI" id="CHEBI:29999"/>
        <dbReference type="ChEBI" id="CHEBI:30616"/>
        <dbReference type="ChEBI" id="CHEBI:83421"/>
        <dbReference type="ChEBI" id="CHEBI:456216"/>
        <dbReference type="EC" id="2.7.11.1"/>
    </reaction>
</comment>
<dbReference type="Gramene" id="KFK27453">
    <property type="protein sequence ID" value="KFK27453"/>
    <property type="gene ID" value="AALP_AA8G384600"/>
</dbReference>
<evidence type="ECO:0000256" key="8">
    <source>
        <dbReference type="ARBA" id="ARBA00048679"/>
    </source>
</evidence>
<name>A0A087GC51_ARAAL</name>
<evidence type="ECO:0000256" key="3">
    <source>
        <dbReference type="ARBA" id="ARBA00022679"/>
    </source>
</evidence>
<keyword evidence="3" id="KW-0808">Transferase</keyword>
<accession>A0A087GC51</accession>
<keyword evidence="6" id="KW-0067">ATP-binding</keyword>
<dbReference type="InterPro" id="IPR011009">
    <property type="entry name" value="Kinase-like_dom_sf"/>
</dbReference>
<feature type="domain" description="Protein kinase" evidence="9">
    <location>
        <begin position="1"/>
        <end position="129"/>
    </location>
</feature>
<evidence type="ECO:0000256" key="5">
    <source>
        <dbReference type="ARBA" id="ARBA00022777"/>
    </source>
</evidence>
<organism evidence="10 11">
    <name type="scientific">Arabis alpina</name>
    <name type="common">Alpine rock-cress</name>
    <dbReference type="NCBI Taxonomy" id="50452"/>
    <lineage>
        <taxon>Eukaryota</taxon>
        <taxon>Viridiplantae</taxon>
        <taxon>Streptophyta</taxon>
        <taxon>Embryophyta</taxon>
        <taxon>Tracheophyta</taxon>
        <taxon>Spermatophyta</taxon>
        <taxon>Magnoliopsida</taxon>
        <taxon>eudicotyledons</taxon>
        <taxon>Gunneridae</taxon>
        <taxon>Pentapetalae</taxon>
        <taxon>rosids</taxon>
        <taxon>malvids</taxon>
        <taxon>Brassicales</taxon>
        <taxon>Brassicaceae</taxon>
        <taxon>Arabideae</taxon>
        <taxon>Arabis</taxon>
    </lineage>
</organism>
<evidence type="ECO:0000256" key="4">
    <source>
        <dbReference type="ARBA" id="ARBA00022741"/>
    </source>
</evidence>
<keyword evidence="5" id="KW-0418">Kinase</keyword>
<sequence length="129" mass="14695">MCRNIVQGIARGLRYLHEESGLLIVHRDIGPRNIFLDSDFKPKIGGFGLAWLMREGENEAESSSLFGTIGYLDPNYMRSLHFSIKSDVYAFGVTILNIISRRRALDFGDDEEPLVISVIKCWNRGEAWM</sequence>
<dbReference type="OMA" id="EAQENCH"/>